<evidence type="ECO:0000313" key="3">
    <source>
        <dbReference type="Proteomes" id="UP000067422"/>
    </source>
</evidence>
<dbReference type="NCBIfam" id="TIGR01868">
    <property type="entry name" value="casD_Cas5e"/>
    <property type="match status" value="1"/>
</dbReference>
<evidence type="ECO:0000256" key="1">
    <source>
        <dbReference type="ARBA" id="ARBA00023118"/>
    </source>
</evidence>
<protein>
    <submittedName>
        <fullName evidence="2">Type I-E CRISPR-associated protein Cas5/CasD</fullName>
    </submittedName>
</protein>
<gene>
    <name evidence="2" type="primary">cas5e</name>
    <name evidence="2" type="ORF">AL538_00330</name>
</gene>
<reference evidence="2" key="1">
    <citation type="submission" date="2018-01" db="EMBL/GenBank/DDBJ databases">
        <title>FDA dAtabase for Regulatory Grade micrObial Sequences (FDA-ARGOS): Supporting development and validation of Infectious Disease Dx tests.</title>
        <authorList>
            <person name="Hoffmann M."/>
            <person name="Allard M."/>
            <person name="Evans P."/>
            <person name="Brown E."/>
            <person name="Tallon L."/>
            <person name="Sadzewicz L."/>
            <person name="Sengamalay N."/>
            <person name="Ott S."/>
            <person name="Godinez A."/>
            <person name="Nagaraj S."/>
            <person name="Vyas G."/>
            <person name="Aluvathingal J."/>
            <person name="Nadendla S."/>
            <person name="Geyer C."/>
            <person name="Sichtig H."/>
        </authorList>
    </citation>
    <scope>NUCLEOTIDE SEQUENCE</scope>
    <source>
        <strain evidence="2">FDAARGOS_107</strain>
    </source>
</reference>
<proteinExistence type="predicted"/>
<dbReference type="RefSeq" id="WP_061064973.1">
    <property type="nucleotide sequence ID" value="NZ_CP014038.2"/>
</dbReference>
<evidence type="ECO:0000313" key="2">
    <source>
        <dbReference type="EMBL" id="AMF96277.1"/>
    </source>
</evidence>
<keyword evidence="1" id="KW-0051">Antiviral defense</keyword>
<dbReference type="InterPro" id="IPR010147">
    <property type="entry name" value="CRISPR-assoc_prot_CasD"/>
</dbReference>
<dbReference type="Gene3D" id="3.30.70.2660">
    <property type="match status" value="1"/>
</dbReference>
<dbReference type="InterPro" id="IPR021124">
    <property type="entry name" value="CRISPR-assoc_prot_Cas5"/>
</dbReference>
<dbReference type="InterPro" id="IPR013422">
    <property type="entry name" value="CRISPR-assoc_prot_Cas5_N"/>
</dbReference>
<keyword evidence="3" id="KW-1185">Reference proteome</keyword>
<dbReference type="Pfam" id="PF09704">
    <property type="entry name" value="Cas_Cas5d"/>
    <property type="match status" value="1"/>
</dbReference>
<dbReference type="CDD" id="cd09645">
    <property type="entry name" value="Cas5_I-E"/>
    <property type="match status" value="1"/>
</dbReference>
<dbReference type="NCBIfam" id="TIGR02593">
    <property type="entry name" value="CRISPR_cas5"/>
    <property type="match status" value="1"/>
</dbReference>
<organism evidence="2 3">
    <name type="scientific">Vibrio harveyi</name>
    <name type="common">Beneckea harveyi</name>
    <dbReference type="NCBI Taxonomy" id="669"/>
    <lineage>
        <taxon>Bacteria</taxon>
        <taxon>Pseudomonadati</taxon>
        <taxon>Pseudomonadota</taxon>
        <taxon>Gammaproteobacteria</taxon>
        <taxon>Vibrionales</taxon>
        <taxon>Vibrionaceae</taxon>
        <taxon>Vibrio</taxon>
    </lineage>
</organism>
<accession>A0ABN4KT76</accession>
<name>A0ABN4KT76_VIBHA</name>
<dbReference type="EMBL" id="CP014038">
    <property type="protein sequence ID" value="AMF96277.1"/>
    <property type="molecule type" value="Genomic_DNA"/>
</dbReference>
<sequence length="252" mass="28161">MRPYLVFRLYGPMASWGQPAVGGERHTGMMPSRSALLGLLGAALGIKRENDAQLENLRQSVLFGIKQVTSGALLRDYHTTQVAANNNKIHYHTRKQELEMGKLATVLSSRDYRCDGLWIIAVSLTKQSAFTLGQLQQALLKPTYPLCLGRKSCPPALPLMPKILTSCSLKQALDSPFPAITNSNKSDQYWLSGGSKHSVTTYYWQGDKEWLDDLGENVVITTQPWDEPVSRARWQFASRAMHQVTLPISKDE</sequence>
<dbReference type="Proteomes" id="UP000067422">
    <property type="component" value="Chromosome 1"/>
</dbReference>